<dbReference type="RefSeq" id="WP_322421307.1">
    <property type="nucleotide sequence ID" value="NZ_JAXQNN010000002.1"/>
</dbReference>
<proteinExistence type="predicted"/>
<evidence type="ECO:0000313" key="3">
    <source>
        <dbReference type="Proteomes" id="UP001292084"/>
    </source>
</evidence>
<dbReference type="Pfam" id="PF08977">
    <property type="entry name" value="BOFC_N"/>
    <property type="match status" value="1"/>
</dbReference>
<sequence>MKTSVIVMCMLGLISCTEQTGAAALSLDLSIETIYQDGEKGVEQRTETYEAMEDFFADYKNWQIIDMNQDMITLRTTEETLSPLVKWSGYADVD</sequence>
<dbReference type="InterPro" id="IPR038118">
    <property type="entry name" value="BOFC_N_sf"/>
</dbReference>
<comment type="caution">
    <text evidence="2">The sequence shown here is derived from an EMBL/GenBank/DDBJ whole genome shotgun (WGS) entry which is preliminary data.</text>
</comment>
<evidence type="ECO:0000313" key="2">
    <source>
        <dbReference type="EMBL" id="MDZ5712341.1"/>
    </source>
</evidence>
<gene>
    <name evidence="2" type="ORF">UFB30_08865</name>
</gene>
<protein>
    <submittedName>
        <fullName evidence="2">BofC N-terminal domain-containing protein</fullName>
    </submittedName>
</protein>
<feature type="domain" description="Bypass-of-forespore C N-terminal" evidence="1">
    <location>
        <begin position="31"/>
        <end position="76"/>
    </location>
</feature>
<dbReference type="Gene3D" id="3.10.20.420">
    <property type="entry name" value="Bypass-of-forespore C, N-terminal domain"/>
    <property type="match status" value="1"/>
</dbReference>
<dbReference type="PROSITE" id="PS51257">
    <property type="entry name" value="PROKAR_LIPOPROTEIN"/>
    <property type="match status" value="1"/>
</dbReference>
<organism evidence="2 3">
    <name type="scientific">Jeotgalibacillus haloalkalitolerans</name>
    <dbReference type="NCBI Taxonomy" id="3104292"/>
    <lineage>
        <taxon>Bacteria</taxon>
        <taxon>Bacillati</taxon>
        <taxon>Bacillota</taxon>
        <taxon>Bacilli</taxon>
        <taxon>Bacillales</taxon>
        <taxon>Caryophanaceae</taxon>
        <taxon>Jeotgalibacillus</taxon>
    </lineage>
</organism>
<dbReference type="Proteomes" id="UP001292084">
    <property type="component" value="Unassembled WGS sequence"/>
</dbReference>
<evidence type="ECO:0000259" key="1">
    <source>
        <dbReference type="Pfam" id="PF08977"/>
    </source>
</evidence>
<keyword evidence="3" id="KW-1185">Reference proteome</keyword>
<dbReference type="EMBL" id="JAXQNN010000002">
    <property type="protein sequence ID" value="MDZ5712341.1"/>
    <property type="molecule type" value="Genomic_DNA"/>
</dbReference>
<accession>A0ABU5KM61</accession>
<reference evidence="2 3" key="1">
    <citation type="submission" date="2023-12" db="EMBL/GenBank/DDBJ databases">
        <title>Jeotgalibacillus haloalkaliphilus sp. nov., a novel salt-tolerant bacteria, isolated from the estuary of the Fenhe River into the Yellow River.</title>
        <authorList>
            <person name="Li Y."/>
        </authorList>
    </citation>
    <scope>NUCLEOTIDE SEQUENCE [LARGE SCALE GENOMIC DNA]</scope>
    <source>
        <strain evidence="2 3">HH7-29</strain>
    </source>
</reference>
<name>A0ABU5KM61_9BACL</name>
<dbReference type="InterPro" id="IPR015071">
    <property type="entry name" value="BOFC_N"/>
</dbReference>